<reference evidence="2 3" key="1">
    <citation type="submission" date="2021-01" db="EMBL/GenBank/DDBJ databases">
        <title>Draft genome sequence of Micromonospora sp. strain STR1s_6.</title>
        <authorList>
            <person name="Karlyshev A."/>
            <person name="Jawad R."/>
        </authorList>
    </citation>
    <scope>NUCLEOTIDE SEQUENCE [LARGE SCALE GENOMIC DNA]</scope>
    <source>
        <strain evidence="2 3">STR1S-6</strain>
    </source>
</reference>
<proteinExistence type="predicted"/>
<gene>
    <name evidence="2" type="ORF">JM949_05940</name>
</gene>
<organism evidence="2 3">
    <name type="scientific">Micromonospora tarensis</name>
    <dbReference type="NCBI Taxonomy" id="2806100"/>
    <lineage>
        <taxon>Bacteria</taxon>
        <taxon>Bacillati</taxon>
        <taxon>Actinomycetota</taxon>
        <taxon>Actinomycetes</taxon>
        <taxon>Micromonosporales</taxon>
        <taxon>Micromonosporaceae</taxon>
        <taxon>Micromonospora</taxon>
    </lineage>
</organism>
<dbReference type="RefSeq" id="WP_203147434.1">
    <property type="nucleotide sequence ID" value="NZ_JAEVHL010000016.1"/>
</dbReference>
<evidence type="ECO:0000313" key="3">
    <source>
        <dbReference type="Proteomes" id="UP000622245"/>
    </source>
</evidence>
<keyword evidence="1" id="KW-0812">Transmembrane</keyword>
<accession>A0ABS1YCD0</accession>
<protein>
    <submittedName>
        <fullName evidence="2">Uncharacterized protein</fullName>
    </submittedName>
</protein>
<dbReference type="EMBL" id="JAEVHL010000016">
    <property type="protein sequence ID" value="MBM0275027.1"/>
    <property type="molecule type" value="Genomic_DNA"/>
</dbReference>
<dbReference type="Proteomes" id="UP000622245">
    <property type="component" value="Unassembled WGS sequence"/>
</dbReference>
<keyword evidence="1" id="KW-0472">Membrane</keyword>
<evidence type="ECO:0000313" key="2">
    <source>
        <dbReference type="EMBL" id="MBM0275027.1"/>
    </source>
</evidence>
<keyword evidence="3" id="KW-1185">Reference proteome</keyword>
<keyword evidence="1" id="KW-1133">Transmembrane helix</keyword>
<comment type="caution">
    <text evidence="2">The sequence shown here is derived from an EMBL/GenBank/DDBJ whole genome shotgun (WGS) entry which is preliminary data.</text>
</comment>
<name>A0ABS1YCD0_9ACTN</name>
<sequence>MQGRRLRRQRRLAQFGAGGSALAMLLVIGLAAGPLDLGANDAGQPPGGPNVGSPGGLVDTAEVRRLSVVSGRRSTTLAPVLRRRACQHASSPEARPVLANICVGEVSVSVSSSRTCRGPSRGRGRGSVAVVPVVLSALMLVNAGCHRSAPGVDPDERRTANAEQGGASLLLGAGDLGSDWRADDARTGPAPWPWEQDSCPNYRSSDYPAKSHRRAAVQRYYRPSDGSSPAHHVVETYEPGWAERNVEDVRQVLLRCASYLVKGSQVSFDVVDPHYLEGVGMLIRGRIEHADIPTTVTYFVVLKRGETVSTISLPDSGSQAAVDSIAAKAVARLG</sequence>
<evidence type="ECO:0000256" key="1">
    <source>
        <dbReference type="SAM" id="Phobius"/>
    </source>
</evidence>
<feature type="transmembrane region" description="Helical" evidence="1">
    <location>
        <begin position="12"/>
        <end position="32"/>
    </location>
</feature>